<accession>A0A1G9KCA0</accession>
<name>A0A1G9KCA0_9BACT</name>
<sequence length="201" mass="23554">MTTRFTSDELRVASDPTFFYLKHQVTQKVAGQLGKLHRALRQTVEAQAAAFPAGWDERPGKISRGENYRLLPYLILDYPRLFRHDTTFAYRTMFWWGHGFSCTLHLQGVFLDQIRPVLQRRLLSRAEPDWWVCVHDSPWEYHFEDDNYQRLTALPDARREALVAQGAFLKLSRRLPLEAVDQLPDFGVATFQEFITLWAKP</sequence>
<dbReference type="RefSeq" id="WP_089683792.1">
    <property type="nucleotide sequence ID" value="NZ_FNFO01000006.1"/>
</dbReference>
<keyword evidence="2" id="KW-1185">Reference proteome</keyword>
<evidence type="ECO:0000313" key="2">
    <source>
        <dbReference type="Proteomes" id="UP000198510"/>
    </source>
</evidence>
<dbReference type="EMBL" id="FNFO01000006">
    <property type="protein sequence ID" value="SDL47015.1"/>
    <property type="molecule type" value="Genomic_DNA"/>
</dbReference>
<organism evidence="1 2">
    <name type="scientific">Catalinimonas alkaloidigena</name>
    <dbReference type="NCBI Taxonomy" id="1075417"/>
    <lineage>
        <taxon>Bacteria</taxon>
        <taxon>Pseudomonadati</taxon>
        <taxon>Bacteroidota</taxon>
        <taxon>Cytophagia</taxon>
        <taxon>Cytophagales</taxon>
        <taxon>Catalimonadaceae</taxon>
        <taxon>Catalinimonas</taxon>
    </lineage>
</organism>
<dbReference type="AlphaFoldDB" id="A0A1G9KCA0"/>
<protein>
    <submittedName>
        <fullName evidence="1">Uncharacterized protein</fullName>
    </submittedName>
</protein>
<proteinExistence type="predicted"/>
<gene>
    <name evidence="1" type="ORF">SAMN05421823_106110</name>
</gene>
<dbReference type="Proteomes" id="UP000198510">
    <property type="component" value="Unassembled WGS sequence"/>
</dbReference>
<dbReference type="OrthoDB" id="2575320at2"/>
<dbReference type="STRING" id="1075417.SAMN05421823_106110"/>
<evidence type="ECO:0000313" key="1">
    <source>
        <dbReference type="EMBL" id="SDL47015.1"/>
    </source>
</evidence>
<reference evidence="1 2" key="1">
    <citation type="submission" date="2016-10" db="EMBL/GenBank/DDBJ databases">
        <authorList>
            <person name="de Groot N.N."/>
        </authorList>
    </citation>
    <scope>NUCLEOTIDE SEQUENCE [LARGE SCALE GENOMIC DNA]</scope>
    <source>
        <strain evidence="1 2">DSM 25186</strain>
    </source>
</reference>